<sequence length="228" mass="24709">MDDRLPDLNQHITTLQFIENLVDQVLGWIKTYGKKEQVLLPSRPSQALIKPRQTLYYRSSHQEQRFIVLQMPLGRSAAIKATTTPLVAEAMAMMLAVQQMHRLRYKQVAFLGDSELLIRSLQQLAMSGGEKEAIINEANSITKDIIVMGHGTRVIHSFSFGHASFSVHIVSVASLTAVTVASPSPETVSNAASIAASVAGLSVSHSGIGSDGYTPGRRHSGGAKTVTF</sequence>
<dbReference type="Pfam" id="PF13456">
    <property type="entry name" value="RVT_3"/>
    <property type="match status" value="1"/>
</dbReference>
<feature type="domain" description="RNase H type-1" evidence="1">
    <location>
        <begin position="78"/>
        <end position="143"/>
    </location>
</feature>
<reference evidence="2 3" key="1">
    <citation type="submission" date="2021-05" db="EMBL/GenBank/DDBJ databases">
        <title>Genome Assembly of Synthetic Allotetraploid Brassica napus Reveals Homoeologous Exchanges between Subgenomes.</title>
        <authorList>
            <person name="Davis J.T."/>
        </authorList>
    </citation>
    <scope>NUCLEOTIDE SEQUENCE [LARGE SCALE GENOMIC DNA]</scope>
    <source>
        <strain evidence="3">cv. Da-Ae</strain>
        <tissue evidence="2">Seedling</tissue>
    </source>
</reference>
<dbReference type="Proteomes" id="UP000824890">
    <property type="component" value="Unassembled WGS sequence"/>
</dbReference>
<comment type="caution">
    <text evidence="2">The sequence shown here is derived from an EMBL/GenBank/DDBJ whole genome shotgun (WGS) entry which is preliminary data.</text>
</comment>
<protein>
    <recommendedName>
        <fullName evidence="1">RNase H type-1 domain-containing protein</fullName>
    </recommendedName>
</protein>
<evidence type="ECO:0000259" key="1">
    <source>
        <dbReference type="Pfam" id="PF13456"/>
    </source>
</evidence>
<evidence type="ECO:0000313" key="2">
    <source>
        <dbReference type="EMBL" id="KAH0901518.1"/>
    </source>
</evidence>
<dbReference type="EMBL" id="JAGKQM010000011">
    <property type="protein sequence ID" value="KAH0901518.1"/>
    <property type="molecule type" value="Genomic_DNA"/>
</dbReference>
<dbReference type="InterPro" id="IPR002156">
    <property type="entry name" value="RNaseH_domain"/>
</dbReference>
<gene>
    <name evidence="2" type="ORF">HID58_041021</name>
</gene>
<organism evidence="2 3">
    <name type="scientific">Brassica napus</name>
    <name type="common">Rape</name>
    <dbReference type="NCBI Taxonomy" id="3708"/>
    <lineage>
        <taxon>Eukaryota</taxon>
        <taxon>Viridiplantae</taxon>
        <taxon>Streptophyta</taxon>
        <taxon>Embryophyta</taxon>
        <taxon>Tracheophyta</taxon>
        <taxon>Spermatophyta</taxon>
        <taxon>Magnoliopsida</taxon>
        <taxon>eudicotyledons</taxon>
        <taxon>Gunneridae</taxon>
        <taxon>Pentapetalae</taxon>
        <taxon>rosids</taxon>
        <taxon>malvids</taxon>
        <taxon>Brassicales</taxon>
        <taxon>Brassicaceae</taxon>
        <taxon>Brassiceae</taxon>
        <taxon>Brassica</taxon>
    </lineage>
</organism>
<keyword evidence="3" id="KW-1185">Reference proteome</keyword>
<name>A0ABQ8BA14_BRANA</name>
<evidence type="ECO:0000313" key="3">
    <source>
        <dbReference type="Proteomes" id="UP000824890"/>
    </source>
</evidence>
<accession>A0ABQ8BA14</accession>
<proteinExistence type="predicted"/>